<accession>A0A6J6GD09</accession>
<organism evidence="2">
    <name type="scientific">freshwater metagenome</name>
    <dbReference type="NCBI Taxonomy" id="449393"/>
    <lineage>
        <taxon>unclassified sequences</taxon>
        <taxon>metagenomes</taxon>
        <taxon>ecological metagenomes</taxon>
    </lineage>
</organism>
<feature type="region of interest" description="Disordered" evidence="1">
    <location>
        <begin position="122"/>
        <end position="142"/>
    </location>
</feature>
<dbReference type="EMBL" id="CAEZUG010000060">
    <property type="protein sequence ID" value="CAB4597453.1"/>
    <property type="molecule type" value="Genomic_DNA"/>
</dbReference>
<feature type="compositionally biased region" description="Low complexity" evidence="1">
    <location>
        <begin position="123"/>
        <end position="134"/>
    </location>
</feature>
<dbReference type="AlphaFoldDB" id="A0A6J6GD09"/>
<evidence type="ECO:0000313" key="2">
    <source>
        <dbReference type="EMBL" id="CAB4597453.1"/>
    </source>
</evidence>
<protein>
    <submittedName>
        <fullName evidence="2">Unannotated protein</fullName>
    </submittedName>
</protein>
<evidence type="ECO:0000256" key="1">
    <source>
        <dbReference type="SAM" id="MobiDB-lite"/>
    </source>
</evidence>
<reference evidence="2" key="1">
    <citation type="submission" date="2020-05" db="EMBL/GenBank/DDBJ databases">
        <authorList>
            <person name="Chiriac C."/>
            <person name="Salcher M."/>
            <person name="Ghai R."/>
            <person name="Kavagutti S V."/>
        </authorList>
    </citation>
    <scope>NUCLEOTIDE SEQUENCE</scope>
</reference>
<gene>
    <name evidence="2" type="ORF">UFOPK1795_00966</name>
</gene>
<name>A0A6J6GD09_9ZZZZ</name>
<proteinExistence type="predicted"/>
<sequence>MSVLDRSCFSYHVAAGNKISPKRPVLVILKSIETSKSNLPSGASSCHFTSRGLASGPFSSARTELSVPSKCLRKYSLPLLEEPRIFARHTVNTRGQFSGASGSSIANLRFPFFNSLTTCAEGSTPSARASSTRSNELRLSDG</sequence>